<dbReference type="SUPFAM" id="SSF53335">
    <property type="entry name" value="S-adenosyl-L-methionine-dependent methyltransferases"/>
    <property type="match status" value="1"/>
</dbReference>
<dbReference type="InterPro" id="IPR029063">
    <property type="entry name" value="SAM-dependent_MTases_sf"/>
</dbReference>
<reference evidence="1 2" key="1">
    <citation type="journal article" date="2015" name="Stand. Genomic Sci.">
        <title>Genomic Encyclopedia of Bacterial and Archaeal Type Strains, Phase III: the genomes of soil and plant-associated and newly described type strains.</title>
        <authorList>
            <person name="Whitman W.B."/>
            <person name="Woyke T."/>
            <person name="Klenk H.P."/>
            <person name="Zhou Y."/>
            <person name="Lilburn T.G."/>
            <person name="Beck B.J."/>
            <person name="De Vos P."/>
            <person name="Vandamme P."/>
            <person name="Eisen J.A."/>
            <person name="Garrity G."/>
            <person name="Hugenholtz P."/>
            <person name="Kyrpides N.C."/>
        </authorList>
    </citation>
    <scope>NUCLEOTIDE SEQUENCE [LARGE SCALE GENOMIC DNA]</scope>
    <source>
        <strain evidence="1 2">VKM Ac-2572</strain>
    </source>
</reference>
<gene>
    <name evidence="1" type="ORF">EV652_11792</name>
</gene>
<comment type="caution">
    <text evidence="1">The sequence shown here is derived from an EMBL/GenBank/DDBJ whole genome shotgun (WGS) entry which is preliminary data.</text>
</comment>
<keyword evidence="2" id="KW-1185">Reference proteome</keyword>
<accession>A0A4R2H0K2</accession>
<evidence type="ECO:0000313" key="2">
    <source>
        <dbReference type="Proteomes" id="UP000294508"/>
    </source>
</evidence>
<name>A0A4R2H0K2_9ACTN</name>
<dbReference type="AlphaFoldDB" id="A0A4R2H0K2"/>
<dbReference type="EMBL" id="SLWN01000017">
    <property type="protein sequence ID" value="TCO17639.1"/>
    <property type="molecule type" value="Genomic_DNA"/>
</dbReference>
<dbReference type="Gene3D" id="3.40.50.150">
    <property type="entry name" value="Vaccinia Virus protein VP39"/>
    <property type="match status" value="1"/>
</dbReference>
<evidence type="ECO:0000313" key="1">
    <source>
        <dbReference type="EMBL" id="TCO17639.1"/>
    </source>
</evidence>
<protein>
    <recommendedName>
        <fullName evidence="3">Methyltransferase family protein</fullName>
    </recommendedName>
</protein>
<organism evidence="1 2">
    <name type="scientific">Kribbella steppae</name>
    <dbReference type="NCBI Taxonomy" id="2512223"/>
    <lineage>
        <taxon>Bacteria</taxon>
        <taxon>Bacillati</taxon>
        <taxon>Actinomycetota</taxon>
        <taxon>Actinomycetes</taxon>
        <taxon>Propionibacteriales</taxon>
        <taxon>Kribbellaceae</taxon>
        <taxon>Kribbella</taxon>
    </lineage>
</organism>
<evidence type="ECO:0008006" key="3">
    <source>
        <dbReference type="Google" id="ProtNLM"/>
    </source>
</evidence>
<proteinExistence type="predicted"/>
<dbReference type="Proteomes" id="UP000294508">
    <property type="component" value="Unassembled WGS sequence"/>
</dbReference>
<sequence length="472" mass="49656">MTRSILVGGEMLNWSDLHPIDARPAAGGAAAEALLAAALQPGDSVLVAGPHELGLITGIAAGVTSVDVLVRSAPDAEEIAELLEDAKGQVICGSLDRLSSEEVYDVVVALDGLDRLVGPDTANLTWSDTLARLQARLAPSGRLLLGAANPFGVERFLQPPISAALPRNEDWARDLDDTAPAGRTSLVSTLEAAGLDISRTYAVFPSLVEADVALTSVDHLGAVTAARTVAKRNSGPTLMDPYRLILDAAAADLAVELAPAWYVVSGDLPDVLPATAVPVGAGVLLEEHLLAALKVDDQAVVRRTISEYVNWLVAQDHPTAAIAAPDNVILDGTSYRLFGAGDPVDAHGEALVVAHLARFARRSLEAGSRQPWPVGGDVRELTARLGSMAGITVTGELLPSPELVRPLGSAEQLATVARLAEELAEANARAILFEGQLSGIRRSRPYRVGHAVLNPARVIVRRTRRILRKGVR</sequence>
<dbReference type="RefSeq" id="WP_242002237.1">
    <property type="nucleotide sequence ID" value="NZ_SLWN01000017.1"/>
</dbReference>